<dbReference type="InterPro" id="IPR051260">
    <property type="entry name" value="Diverse_substr_monoxygenases"/>
</dbReference>
<dbReference type="EMBL" id="FPBV01000011">
    <property type="protein sequence ID" value="SFU87353.1"/>
    <property type="molecule type" value="Genomic_DNA"/>
</dbReference>
<name>A0A1I7JQ89_9BACL</name>
<accession>A0A1I7JQ89</accession>
<dbReference type="InterPro" id="IPR016215">
    <property type="entry name" value="NTA_MOA"/>
</dbReference>
<evidence type="ECO:0000256" key="5">
    <source>
        <dbReference type="ARBA" id="ARBA00033748"/>
    </source>
</evidence>
<dbReference type="Gene3D" id="3.20.20.30">
    <property type="entry name" value="Luciferase-like domain"/>
    <property type="match status" value="1"/>
</dbReference>
<evidence type="ECO:0000256" key="3">
    <source>
        <dbReference type="ARBA" id="ARBA00023002"/>
    </source>
</evidence>
<feature type="binding site" evidence="6">
    <location>
        <position position="59"/>
    </location>
    <ligand>
        <name>FMN</name>
        <dbReference type="ChEBI" id="CHEBI:58210"/>
    </ligand>
</feature>
<sequence>MGANHRMLHLNLFINGMGHHEAAWRHPSARPERLTDIRYYQHLAQVAEEAKMDAVFLADRVSTSPRAVQSGTVSGFEPLTLLSALAVSTSRIGLIGTVSTSFNDPFNLARRLASLDHISRGRAGWNIVTSGTDQEAQNFGFEKISSHAERYERAREFVEVALKLWGSWDRDALVLDKERGVFADPEKVHELNHHGRYYRVRGPLNVPPLPQGHPVLVQAGSSEDGKAFAAAFAEAVFTAQQTVEEARAFYADFKTRAERLGRNPDHVLILPGICPIIGRTEEEAKEKEAQLHGLSDPRHSLLLLSNRIGVDLTDYPLDAPLPPLPPAEQIEGHRSRTQLIVDLAQREQLTVRQLLLRLAGGRGHLTFAGTAKQVADFMEEWFVTGAADGFNVMPQLMEEGLNDFVNLVIPELQRRGLFRTEYTGVTLRDHYGVPATR</sequence>
<dbReference type="Proteomes" id="UP000183508">
    <property type="component" value="Unassembled WGS sequence"/>
</dbReference>
<feature type="binding site" evidence="6">
    <location>
        <position position="97"/>
    </location>
    <ligand>
        <name>FMN</name>
        <dbReference type="ChEBI" id="CHEBI:58210"/>
    </ligand>
</feature>
<dbReference type="Pfam" id="PF00296">
    <property type="entry name" value="Bac_luciferase"/>
    <property type="match status" value="1"/>
</dbReference>
<keyword evidence="4 8" id="KW-0503">Monooxygenase</keyword>
<dbReference type="AlphaFoldDB" id="A0A1I7JQ89"/>
<organism evidence="8 9">
    <name type="scientific">Alicyclobacillus macrosporangiidus</name>
    <dbReference type="NCBI Taxonomy" id="392015"/>
    <lineage>
        <taxon>Bacteria</taxon>
        <taxon>Bacillati</taxon>
        <taxon>Bacillota</taxon>
        <taxon>Bacilli</taxon>
        <taxon>Bacillales</taxon>
        <taxon>Alicyclobacillaceae</taxon>
        <taxon>Alicyclobacillus</taxon>
    </lineage>
</organism>
<feature type="binding site" evidence="6">
    <location>
        <position position="151"/>
    </location>
    <ligand>
        <name>FMN</name>
        <dbReference type="ChEBI" id="CHEBI:58210"/>
    </ligand>
</feature>
<proteinExistence type="inferred from homology"/>
<dbReference type="PANTHER" id="PTHR30011">
    <property type="entry name" value="ALKANESULFONATE MONOOXYGENASE-RELATED"/>
    <property type="match status" value="1"/>
</dbReference>
<evidence type="ECO:0000259" key="7">
    <source>
        <dbReference type="Pfam" id="PF00296"/>
    </source>
</evidence>
<dbReference type="RefSeq" id="WP_074952771.1">
    <property type="nucleotide sequence ID" value="NZ_FPBV01000011.1"/>
</dbReference>
<reference evidence="9" key="1">
    <citation type="submission" date="2016-10" db="EMBL/GenBank/DDBJ databases">
        <authorList>
            <person name="Varghese N."/>
        </authorList>
    </citation>
    <scope>NUCLEOTIDE SEQUENCE [LARGE SCALE GENOMIC DNA]</scope>
    <source>
        <strain evidence="9">DSM 17980</strain>
    </source>
</reference>
<feature type="binding site" evidence="6">
    <location>
        <position position="222"/>
    </location>
    <ligand>
        <name>FMN</name>
        <dbReference type="ChEBI" id="CHEBI:58210"/>
    </ligand>
</feature>
<dbReference type="InterPro" id="IPR036661">
    <property type="entry name" value="Luciferase-like_sf"/>
</dbReference>
<dbReference type="GO" id="GO:0004497">
    <property type="term" value="F:monooxygenase activity"/>
    <property type="evidence" value="ECO:0007669"/>
    <property type="project" value="UniProtKB-KW"/>
</dbReference>
<evidence type="ECO:0000256" key="1">
    <source>
        <dbReference type="ARBA" id="ARBA00022630"/>
    </source>
</evidence>
<dbReference type="NCBIfam" id="TIGR03860">
    <property type="entry name" value="FMN_nitrolo"/>
    <property type="match status" value="1"/>
</dbReference>
<feature type="binding site" evidence="6">
    <location>
        <position position="147"/>
    </location>
    <ligand>
        <name>FMN</name>
        <dbReference type="ChEBI" id="CHEBI:58210"/>
    </ligand>
</feature>
<feature type="domain" description="Luciferase-like" evidence="7">
    <location>
        <begin position="28"/>
        <end position="386"/>
    </location>
</feature>
<dbReference type="GO" id="GO:0016705">
    <property type="term" value="F:oxidoreductase activity, acting on paired donors, with incorporation or reduction of molecular oxygen"/>
    <property type="evidence" value="ECO:0007669"/>
    <property type="project" value="InterPro"/>
</dbReference>
<keyword evidence="9" id="KW-1185">Reference proteome</keyword>
<dbReference type="CDD" id="cd01095">
    <property type="entry name" value="Nitrilotriacetate_monoxgenase"/>
    <property type="match status" value="1"/>
</dbReference>
<comment type="similarity">
    <text evidence="5">Belongs to the NtaA/SnaA/DszA monooxygenase family.</text>
</comment>
<gene>
    <name evidence="8" type="ORF">SAMN05421543_11151</name>
</gene>
<evidence type="ECO:0000256" key="6">
    <source>
        <dbReference type="PIRSR" id="PIRSR000337-1"/>
    </source>
</evidence>
<keyword evidence="1 6" id="KW-0285">Flavoprotein</keyword>
<evidence type="ECO:0000256" key="2">
    <source>
        <dbReference type="ARBA" id="ARBA00022643"/>
    </source>
</evidence>
<dbReference type="STRING" id="392015.SAMN05421543_11151"/>
<dbReference type="OrthoDB" id="3265338at2"/>
<keyword evidence="3" id="KW-0560">Oxidoreductase</keyword>
<dbReference type="PANTHER" id="PTHR30011:SF16">
    <property type="entry name" value="C2H2 FINGER DOMAIN TRANSCRIPTION FACTOR (EUROFUNG)-RELATED"/>
    <property type="match status" value="1"/>
</dbReference>
<dbReference type="InterPro" id="IPR011251">
    <property type="entry name" value="Luciferase-like_dom"/>
</dbReference>
<keyword evidence="2 6" id="KW-0288">FMN</keyword>
<feature type="binding site" evidence="6">
    <location>
        <position position="221"/>
    </location>
    <ligand>
        <name>FMN</name>
        <dbReference type="ChEBI" id="CHEBI:58210"/>
    </ligand>
</feature>
<evidence type="ECO:0000256" key="4">
    <source>
        <dbReference type="ARBA" id="ARBA00023033"/>
    </source>
</evidence>
<dbReference type="PIRSF" id="PIRSF000337">
    <property type="entry name" value="NTA_MOA"/>
    <property type="match status" value="1"/>
</dbReference>
<evidence type="ECO:0000313" key="8">
    <source>
        <dbReference type="EMBL" id="SFU87353.1"/>
    </source>
</evidence>
<dbReference type="SUPFAM" id="SSF51679">
    <property type="entry name" value="Bacterial luciferase-like"/>
    <property type="match status" value="1"/>
</dbReference>
<evidence type="ECO:0000313" key="9">
    <source>
        <dbReference type="Proteomes" id="UP000183508"/>
    </source>
</evidence>
<protein>
    <submittedName>
        <fullName evidence="8">FMN-dependent oxidoreductase, nitrilotriacetate monooxygenase family</fullName>
    </submittedName>
</protein>